<comment type="caution">
    <text evidence="1">The sequence shown here is derived from an EMBL/GenBank/DDBJ whole genome shotgun (WGS) entry which is preliminary data.</text>
</comment>
<proteinExistence type="predicted"/>
<name>A0ACC2WFG1_9TREE</name>
<evidence type="ECO:0000313" key="2">
    <source>
        <dbReference type="Proteomes" id="UP001241377"/>
    </source>
</evidence>
<protein>
    <submittedName>
        <fullName evidence="1">Uncharacterized protein</fullName>
    </submittedName>
</protein>
<evidence type="ECO:0000313" key="1">
    <source>
        <dbReference type="EMBL" id="KAJ9109586.1"/>
    </source>
</evidence>
<keyword evidence="2" id="KW-1185">Reference proteome</keyword>
<sequence length="650" mass="74404">MIMSLHNPLVRKRTLSNPTEPSKKQKNDSDDHLKFSEKVYSEYVTAALDAIEQVSSSTGATKSSSVLIQNETNQIDGLAAKINRPADHEESISISDFSIVLRVLIRNITRLDNKACQHLVSCIIAYRWLDVILTPITASKTTFLDLYLHFLSVLVASLPRYLNEVLGKLVNEFSSVAVTSETSTTTSNLHHTIIKDILKYVPTSVGSLPTALTKGFPHHLASSPAELTNYVANLLKMLEYCPELSSHIWQMIIESSIKLDVELQNELDDLDDEEIEDLINGEEEKEEERDTIGIASDEKDEDEEKEEDEENDEGASDDEEYLLDPVSSTSDIRKLLQKLDSIIEIILTTSDSEFRQNEISTKGLTIFNSLSKLFQTHILPTHFTKLTQFLLFHISQSKAELSDAFLVMLIDIAFKVDEMVEKRIKAMQYLSSYIARAKSLSRDQVVFVVSYLMEWLNRYVQERECEISDYEDNKTGSKSVGGMERFKLFYAAFQVLIYVFCFRHQMLLNSSGEWECEIDQFFQRVIVTKFNPLKYCDETVVFIFAKIATKMNVCYCYSIIEHNKRERMLLTRGKNNLPSAVYNFKLKQEFLDLEAYFPFDPIVLPNSKEIISANYIEWAEVNPTEDDNEDEESGSYEQDSDESITSEEDD</sequence>
<gene>
    <name evidence="1" type="ORF">QFC19_002027</name>
</gene>
<dbReference type="EMBL" id="JASBWR010000017">
    <property type="protein sequence ID" value="KAJ9109586.1"/>
    <property type="molecule type" value="Genomic_DNA"/>
</dbReference>
<dbReference type="Proteomes" id="UP001241377">
    <property type="component" value="Unassembled WGS sequence"/>
</dbReference>
<accession>A0ACC2WFG1</accession>
<reference evidence="1" key="1">
    <citation type="submission" date="2023-04" db="EMBL/GenBank/DDBJ databases">
        <title>Draft Genome sequencing of Naganishia species isolated from polar environments using Oxford Nanopore Technology.</title>
        <authorList>
            <person name="Leo P."/>
            <person name="Venkateswaran K."/>
        </authorList>
    </citation>
    <scope>NUCLEOTIDE SEQUENCE</scope>
    <source>
        <strain evidence="1">MNA-CCFEE 5261</strain>
    </source>
</reference>
<organism evidence="1 2">
    <name type="scientific">Naganishia cerealis</name>
    <dbReference type="NCBI Taxonomy" id="610337"/>
    <lineage>
        <taxon>Eukaryota</taxon>
        <taxon>Fungi</taxon>
        <taxon>Dikarya</taxon>
        <taxon>Basidiomycota</taxon>
        <taxon>Agaricomycotina</taxon>
        <taxon>Tremellomycetes</taxon>
        <taxon>Filobasidiales</taxon>
        <taxon>Filobasidiaceae</taxon>
        <taxon>Naganishia</taxon>
    </lineage>
</organism>